<evidence type="ECO:0000313" key="3">
    <source>
        <dbReference type="Proteomes" id="UP001595379"/>
    </source>
</evidence>
<keyword evidence="1" id="KW-0732">Signal</keyword>
<keyword evidence="3" id="KW-1185">Reference proteome</keyword>
<proteinExistence type="predicted"/>
<evidence type="ECO:0000256" key="1">
    <source>
        <dbReference type="SAM" id="SignalP"/>
    </source>
</evidence>
<evidence type="ECO:0000313" key="2">
    <source>
        <dbReference type="EMBL" id="MFC2926190.1"/>
    </source>
</evidence>
<feature type="chain" id="PRO_5046594746" evidence="1">
    <location>
        <begin position="27"/>
        <end position="301"/>
    </location>
</feature>
<dbReference type="Proteomes" id="UP001595379">
    <property type="component" value="Unassembled WGS sequence"/>
</dbReference>
<reference evidence="3" key="1">
    <citation type="journal article" date="2019" name="Int. J. Syst. Evol. Microbiol.">
        <title>The Global Catalogue of Microorganisms (GCM) 10K type strain sequencing project: providing services to taxonomists for standard genome sequencing and annotation.</title>
        <authorList>
            <consortium name="The Broad Institute Genomics Platform"/>
            <consortium name="The Broad Institute Genome Sequencing Center for Infectious Disease"/>
            <person name="Wu L."/>
            <person name="Ma J."/>
        </authorList>
    </citation>
    <scope>NUCLEOTIDE SEQUENCE [LARGE SCALE GENOMIC DNA]</scope>
    <source>
        <strain evidence="3">KCTC 52487</strain>
    </source>
</reference>
<accession>A0ABV6ZXN7</accession>
<dbReference type="EMBL" id="JBHRSV010000016">
    <property type="protein sequence ID" value="MFC2926190.1"/>
    <property type="molecule type" value="Genomic_DNA"/>
</dbReference>
<protein>
    <submittedName>
        <fullName evidence="2">Peptidase</fullName>
    </submittedName>
</protein>
<dbReference type="RefSeq" id="WP_343164505.1">
    <property type="nucleotide sequence ID" value="NZ_JBHRSV010000016.1"/>
</dbReference>
<feature type="signal peptide" evidence="1">
    <location>
        <begin position="1"/>
        <end position="26"/>
    </location>
</feature>
<name>A0ABV6ZXN7_9PROT</name>
<gene>
    <name evidence="2" type="ORF">ACFOOR_08735</name>
</gene>
<sequence>MNTHTLLKAAFCAGAMAVMAMPAAHAQDWTLNPTYGSVSLNNGFTPDPYRVNLSSGGPINVSNSIGGNCRGYVANAPDFRLNYSAGSWPLIFTVESGADTTLVINGPDGLWYCDDDGGEGLNPRLEWGSPPSGQYDIYVGTYGSATLQPSTLIITELGSSQVPAPTGPDWSMTPTYGSVTLRAGFTPDPHNVSIRSGGPYDASTAISSSCRGYIAQAPDYRLNYTAGSWPLILSVNSSADTTLVVNGPDGLWYCDDDGGEGLNPSLRWNAPPSGQYDIYVGTYGSTTTQPATLSISEISSN</sequence>
<organism evidence="2 3">
    <name type="scientific">Hyphobacterium vulgare</name>
    <dbReference type="NCBI Taxonomy" id="1736751"/>
    <lineage>
        <taxon>Bacteria</taxon>
        <taxon>Pseudomonadati</taxon>
        <taxon>Pseudomonadota</taxon>
        <taxon>Alphaproteobacteria</taxon>
        <taxon>Maricaulales</taxon>
        <taxon>Maricaulaceae</taxon>
        <taxon>Hyphobacterium</taxon>
    </lineage>
</organism>
<comment type="caution">
    <text evidence="2">The sequence shown here is derived from an EMBL/GenBank/DDBJ whole genome shotgun (WGS) entry which is preliminary data.</text>
</comment>